<dbReference type="EMBL" id="CP062960">
    <property type="protein sequence ID" value="QOW64695.1"/>
    <property type="molecule type" value="Genomic_DNA"/>
</dbReference>
<dbReference type="Proteomes" id="UP000516404">
    <property type="component" value="Plasmid p1"/>
</dbReference>
<geneLocation type="plasmid" evidence="1 2">
    <name>p1</name>
</geneLocation>
<dbReference type="KEGG" id="rter:IDM49_11370"/>
<evidence type="ECO:0000313" key="2">
    <source>
        <dbReference type="Proteomes" id="UP000516404"/>
    </source>
</evidence>
<dbReference type="GeneID" id="96624836"/>
<organism evidence="1 2">
    <name type="scientific">Rothia terrae</name>
    <dbReference type="NCBI Taxonomy" id="396015"/>
    <lineage>
        <taxon>Bacteria</taxon>
        <taxon>Bacillati</taxon>
        <taxon>Actinomycetota</taxon>
        <taxon>Actinomycetes</taxon>
        <taxon>Micrococcales</taxon>
        <taxon>Micrococcaceae</taxon>
        <taxon>Rothia</taxon>
    </lineage>
</organism>
<keyword evidence="1" id="KW-0614">Plasmid</keyword>
<reference evidence="1 2" key="1">
    <citation type="submission" date="2020-09" db="EMBL/GenBank/DDBJ databases">
        <title>Investigation of environmental microbes.</title>
        <authorList>
            <person name="Ou Y."/>
            <person name="Kang Q."/>
        </authorList>
    </citation>
    <scope>NUCLEOTIDE SEQUENCE [LARGE SCALE GENOMIC DNA]</scope>
    <source>
        <strain evidence="1 2">KJZ-14</strain>
        <plasmid evidence="1 2">p1</plasmid>
    </source>
</reference>
<proteinExistence type="predicted"/>
<gene>
    <name evidence="1" type="ORF">IDM49_11370</name>
</gene>
<dbReference type="RefSeq" id="WP_193836749.1">
    <property type="nucleotide sequence ID" value="NZ_CP062960.1"/>
</dbReference>
<keyword evidence="2" id="KW-1185">Reference proteome</keyword>
<dbReference type="AlphaFoldDB" id="A0A7S6WWB2"/>
<evidence type="ECO:0000313" key="1">
    <source>
        <dbReference type="EMBL" id="QOW64695.1"/>
    </source>
</evidence>
<sequence length="313" mass="35139">MGASETGIRKTKRNGKSQGVMFTAKDIERTRNLARWYTLPVSILVRAELDRKYWIGGKNSLKDTEEAHKKIASLDRGIRRRLQTLRNIEANNYIGLGPAIGTVSLNPELGSSAGVGSSHYCTRYGANMFNLGWDIRSTINPMFAAHAFMAASVGISIEALGIKVYSEREFTSGIDKNGNRIEENFKSTYTSSSGNTVGKEPDLVIPAPDGKHFIAVECERKKNRKPKEYADKIEAYRDNPNVVAVWYFCENETVGSHIVEGANTALNYDTETMPCRAMLIKSTEGYYELPMTTREFQPFVQDLRKLRDQFPAR</sequence>
<accession>A0A7S6WWB2</accession>
<name>A0A7S6WWB2_9MICC</name>
<protein>
    <submittedName>
        <fullName evidence="1">Uncharacterized protein</fullName>
    </submittedName>
</protein>